<keyword evidence="2" id="KW-1185">Reference proteome</keyword>
<comment type="caution">
    <text evidence="1">The sequence shown here is derived from an EMBL/GenBank/DDBJ whole genome shotgun (WGS) entry which is preliminary data.</text>
</comment>
<dbReference type="Proteomes" id="UP001501588">
    <property type="component" value="Unassembled WGS sequence"/>
</dbReference>
<sequence length="69" mass="7167">MASSHWRVAPGATLLGTDLSPGYLRDHLRRALDGAGAPPGLLLVTPLSNGAAWHGIPPEGEEWIAGEAD</sequence>
<evidence type="ECO:0000313" key="2">
    <source>
        <dbReference type="Proteomes" id="UP001501588"/>
    </source>
</evidence>
<reference evidence="2" key="1">
    <citation type="journal article" date="2019" name="Int. J. Syst. Evol. Microbiol.">
        <title>The Global Catalogue of Microorganisms (GCM) 10K type strain sequencing project: providing services to taxonomists for standard genome sequencing and annotation.</title>
        <authorList>
            <consortium name="The Broad Institute Genomics Platform"/>
            <consortium name="The Broad Institute Genome Sequencing Center for Infectious Disease"/>
            <person name="Wu L."/>
            <person name="Ma J."/>
        </authorList>
    </citation>
    <scope>NUCLEOTIDE SEQUENCE [LARGE SCALE GENOMIC DNA]</scope>
    <source>
        <strain evidence="2">JCM 9933</strain>
    </source>
</reference>
<dbReference type="EMBL" id="BAAAFZ010000050">
    <property type="protein sequence ID" value="GAA0591082.1"/>
    <property type="molecule type" value="Genomic_DNA"/>
</dbReference>
<proteinExistence type="predicted"/>
<accession>A0ABP3QHV7</accession>
<protein>
    <submittedName>
        <fullName evidence="1">Uncharacterized protein</fullName>
    </submittedName>
</protein>
<evidence type="ECO:0000313" key="1">
    <source>
        <dbReference type="EMBL" id="GAA0591082.1"/>
    </source>
</evidence>
<name>A0ABP3QHV7_9PROT</name>
<gene>
    <name evidence="1" type="ORF">GCM10009416_31900</name>
</gene>
<organism evidence="1 2">
    <name type="scientific">Craurococcus roseus</name>
    <dbReference type="NCBI Taxonomy" id="77585"/>
    <lineage>
        <taxon>Bacteria</taxon>
        <taxon>Pseudomonadati</taxon>
        <taxon>Pseudomonadota</taxon>
        <taxon>Alphaproteobacteria</taxon>
        <taxon>Acetobacterales</taxon>
        <taxon>Acetobacteraceae</taxon>
        <taxon>Craurococcus</taxon>
    </lineage>
</organism>